<proteinExistence type="predicted"/>
<dbReference type="Proteomes" id="UP001320766">
    <property type="component" value="Unassembled WGS sequence"/>
</dbReference>
<reference evidence="2 3" key="1">
    <citation type="submission" date="2022-06" db="EMBL/GenBank/DDBJ databases">
        <title>Sequencing the genomes of 1000 actinobacteria strains.</title>
        <authorList>
            <person name="Klenk H.-P."/>
        </authorList>
    </citation>
    <scope>NUCLEOTIDE SEQUENCE [LARGE SCALE GENOMIC DNA]</scope>
    <source>
        <strain evidence="2 3">DSM 44170</strain>
    </source>
</reference>
<name>A0ABT1JUX7_9ACTN</name>
<evidence type="ECO:0000313" key="3">
    <source>
        <dbReference type="Proteomes" id="UP001320766"/>
    </source>
</evidence>
<gene>
    <name evidence="2" type="ORF">HD595_001664</name>
</gene>
<evidence type="ECO:0008006" key="4">
    <source>
        <dbReference type="Google" id="ProtNLM"/>
    </source>
</evidence>
<sequence length="181" mass="19507">MSERRRSGDPESRRGGEPESRRGGGEPGRSGASWSDEEVLAELAVAMRAVEEVPREVVASAQAAFTWRSIDDELARLAYDSETDGERTAALTRSESAPLRALTFVCQSLTIELEVAGDALVGQIVPGQVTDIDVRVLSGVTATVRSDEVGGFTIRPIPDHPFHLQCRTGDGVRVSTSWITL</sequence>
<feature type="compositionally biased region" description="Basic and acidic residues" evidence="1">
    <location>
        <begin position="1"/>
        <end position="24"/>
    </location>
</feature>
<evidence type="ECO:0000313" key="2">
    <source>
        <dbReference type="EMBL" id="MCP2345542.1"/>
    </source>
</evidence>
<dbReference type="EMBL" id="JAMZEC010000001">
    <property type="protein sequence ID" value="MCP2345542.1"/>
    <property type="molecule type" value="Genomic_DNA"/>
</dbReference>
<evidence type="ECO:0000256" key="1">
    <source>
        <dbReference type="SAM" id="MobiDB-lite"/>
    </source>
</evidence>
<protein>
    <recommendedName>
        <fullName evidence="4">Carboxypeptidase regulatory-like domain-containing protein</fullName>
    </recommendedName>
</protein>
<organism evidence="2 3">
    <name type="scientific">Nonomuraea roseoviolacea subsp. carminata</name>
    <dbReference type="NCBI Taxonomy" id="160689"/>
    <lineage>
        <taxon>Bacteria</taxon>
        <taxon>Bacillati</taxon>
        <taxon>Actinomycetota</taxon>
        <taxon>Actinomycetes</taxon>
        <taxon>Streptosporangiales</taxon>
        <taxon>Streptosporangiaceae</taxon>
        <taxon>Nonomuraea</taxon>
    </lineage>
</organism>
<dbReference type="RefSeq" id="WP_253767185.1">
    <property type="nucleotide sequence ID" value="NZ_BAAAVE010000019.1"/>
</dbReference>
<accession>A0ABT1JUX7</accession>
<feature type="region of interest" description="Disordered" evidence="1">
    <location>
        <begin position="1"/>
        <end position="35"/>
    </location>
</feature>
<keyword evidence="3" id="KW-1185">Reference proteome</keyword>
<comment type="caution">
    <text evidence="2">The sequence shown here is derived from an EMBL/GenBank/DDBJ whole genome shotgun (WGS) entry which is preliminary data.</text>
</comment>